<evidence type="ECO:0000256" key="2">
    <source>
        <dbReference type="ARBA" id="ARBA00004989"/>
    </source>
</evidence>
<sequence>MSLVNVTIISADCAQSRNVVALGVTKALSNHYSTTVFRPSAKHDDAFTSELIAASNTKPTLEQVIAACPCAVRKNKDTLRGDIVASYNELISATNAQGCVIVASDSTSVFDPDLFRFDASVAADLASPVFLSVCAEGRDSKQILQTIEAQCASVSKEYTKVFGVFVTDCKEDLARELKEDYAQSNNGIPLWTLPSISESEFNKFSDYVKNEEIISALQQPFAAPTTPYAFQYSLLGKAKANKKTIVLPEGEEDRILKAADYLLERDIVNLIIVGERESILARAQELGLKSLNKASFQSMSDEAVLSKMISKLCELRAKKGMTEDQAREQLKDASYFGTMLVVLGLADGLVSGSVNSTANTVRPALQVIKTKPGSKLVSGAFIMCFKDHVAVFADCAINLNPDAQQLADIALQSAQTAKAFGLDPKVGMLSYSTLGSGKGPDVDLVEEATKIVKESDPDLKVVGSIQFDAAWSETVAASKAKGNDVAGHVNVFVFPDLCAGNIGYKAVQRSSGALAVGPILQGLNKPVNDLSRGALVQDIINTVALTALEAQF</sequence>
<dbReference type="InterPro" id="IPR002505">
    <property type="entry name" value="PTA_PTB"/>
</dbReference>
<evidence type="ECO:0000259" key="8">
    <source>
        <dbReference type="Pfam" id="PF01515"/>
    </source>
</evidence>
<evidence type="ECO:0000313" key="9">
    <source>
        <dbReference type="EMBL" id="PKZ53029.1"/>
    </source>
</evidence>
<name>A0ABX4SGA7_9BIFI</name>
<protein>
    <recommendedName>
        <fullName evidence="4">Phosphate acetyltransferase</fullName>
        <ecNumber evidence="3">2.3.1.8</ecNumber>
    </recommendedName>
    <alternativeName>
        <fullName evidence="7">Phosphotransacetylase</fullName>
    </alternativeName>
</protein>
<keyword evidence="6" id="KW-0012">Acyltransferase</keyword>
<keyword evidence="10" id="KW-1185">Reference proteome</keyword>
<evidence type="ECO:0000256" key="4">
    <source>
        <dbReference type="ARBA" id="ARBA00021528"/>
    </source>
</evidence>
<evidence type="ECO:0000313" key="10">
    <source>
        <dbReference type="Proteomes" id="UP000234904"/>
    </source>
</evidence>
<keyword evidence="5" id="KW-0808">Transferase</keyword>
<evidence type="ECO:0000256" key="7">
    <source>
        <dbReference type="ARBA" id="ARBA00031108"/>
    </source>
</evidence>
<comment type="pathway">
    <text evidence="2">Metabolic intermediate biosynthesis; acetyl-CoA biosynthesis; acetyl-CoA from acetate: step 2/2.</text>
</comment>
<organism evidence="9 10">
    <name type="scientific">Gardnerella pickettii</name>
    <dbReference type="NCBI Taxonomy" id="2914924"/>
    <lineage>
        <taxon>Bacteria</taxon>
        <taxon>Bacillati</taxon>
        <taxon>Actinomycetota</taxon>
        <taxon>Actinomycetes</taxon>
        <taxon>Bifidobacteriales</taxon>
        <taxon>Bifidobacteriaceae</taxon>
        <taxon>Gardnerella</taxon>
    </lineage>
</organism>
<evidence type="ECO:0000256" key="6">
    <source>
        <dbReference type="ARBA" id="ARBA00023315"/>
    </source>
</evidence>
<gene>
    <name evidence="9" type="ORF">CYJ70_04820</name>
</gene>
<dbReference type="InterPro" id="IPR004614">
    <property type="entry name" value="P_AcTrfase"/>
</dbReference>
<dbReference type="EC" id="2.3.1.8" evidence="3"/>
<dbReference type="Proteomes" id="UP000234904">
    <property type="component" value="Unassembled WGS sequence"/>
</dbReference>
<feature type="domain" description="Phosphate acetyl/butaryl transferase" evidence="8">
    <location>
        <begin position="230"/>
        <end position="547"/>
    </location>
</feature>
<dbReference type="InterPro" id="IPR042113">
    <property type="entry name" value="P_AcTrfase_dom1"/>
</dbReference>
<dbReference type="RefSeq" id="WP_101889640.1">
    <property type="nucleotide sequence ID" value="NZ_JBLLRA010000002.1"/>
</dbReference>
<evidence type="ECO:0000256" key="1">
    <source>
        <dbReference type="ARBA" id="ARBA00000705"/>
    </source>
</evidence>
<dbReference type="Gene3D" id="3.40.50.10950">
    <property type="match status" value="1"/>
</dbReference>
<dbReference type="NCBIfam" id="TIGR00651">
    <property type="entry name" value="pta"/>
    <property type="match status" value="1"/>
</dbReference>
<reference evidence="9 10" key="1">
    <citation type="submission" date="2017-12" db="EMBL/GenBank/DDBJ databases">
        <title>Phylogenetic diversity of female urinary microbiome.</title>
        <authorList>
            <person name="Thomas-White K."/>
            <person name="Wolfe A.J."/>
        </authorList>
    </citation>
    <scope>NUCLEOTIDE SEQUENCE [LARGE SCALE GENOMIC DNA]</scope>
    <source>
        <strain evidence="9 10">UMB0833</strain>
    </source>
</reference>
<dbReference type="PANTHER" id="PTHR43356:SF3">
    <property type="entry name" value="PHOSPHATE ACETYLTRANSFERASE"/>
    <property type="match status" value="1"/>
</dbReference>
<dbReference type="Pfam" id="PF01515">
    <property type="entry name" value="PTA_PTB"/>
    <property type="match status" value="1"/>
</dbReference>
<comment type="caution">
    <text evidence="9">The sequence shown here is derived from an EMBL/GenBank/DDBJ whole genome shotgun (WGS) entry which is preliminary data.</text>
</comment>
<dbReference type="SUPFAM" id="SSF53659">
    <property type="entry name" value="Isocitrate/Isopropylmalate dehydrogenase-like"/>
    <property type="match status" value="1"/>
</dbReference>
<comment type="catalytic activity">
    <reaction evidence="1">
        <text>acetyl-CoA + phosphate = acetyl phosphate + CoA</text>
        <dbReference type="Rhea" id="RHEA:19521"/>
        <dbReference type="ChEBI" id="CHEBI:22191"/>
        <dbReference type="ChEBI" id="CHEBI:43474"/>
        <dbReference type="ChEBI" id="CHEBI:57287"/>
        <dbReference type="ChEBI" id="CHEBI:57288"/>
        <dbReference type="EC" id="2.3.1.8"/>
    </reaction>
</comment>
<dbReference type="EMBL" id="PKJE01000003">
    <property type="protein sequence ID" value="PKZ53029.1"/>
    <property type="molecule type" value="Genomic_DNA"/>
</dbReference>
<evidence type="ECO:0000256" key="5">
    <source>
        <dbReference type="ARBA" id="ARBA00022679"/>
    </source>
</evidence>
<evidence type="ECO:0000256" key="3">
    <source>
        <dbReference type="ARBA" id="ARBA00012707"/>
    </source>
</evidence>
<dbReference type="Gene3D" id="3.40.50.10750">
    <property type="entry name" value="Isocitrate/Isopropylmalate dehydrogenase-like"/>
    <property type="match status" value="1"/>
</dbReference>
<dbReference type="NCBIfam" id="NF004167">
    <property type="entry name" value="PRK05632.1"/>
    <property type="match status" value="1"/>
</dbReference>
<proteinExistence type="predicted"/>
<dbReference type="InterPro" id="IPR042112">
    <property type="entry name" value="P_AcTrfase_dom2"/>
</dbReference>
<dbReference type="NCBIfam" id="NF007233">
    <property type="entry name" value="PRK09653.1"/>
    <property type="match status" value="1"/>
</dbReference>
<dbReference type="PANTHER" id="PTHR43356">
    <property type="entry name" value="PHOSPHATE ACETYLTRANSFERASE"/>
    <property type="match status" value="1"/>
</dbReference>
<accession>A0ABX4SGA7</accession>
<dbReference type="InterPro" id="IPR050500">
    <property type="entry name" value="Phos_Acetyltrans/Butyryltrans"/>
</dbReference>